<dbReference type="Pfam" id="PF00672">
    <property type="entry name" value="HAMP"/>
    <property type="match status" value="1"/>
</dbReference>
<dbReference type="Gene3D" id="6.10.340.10">
    <property type="match status" value="1"/>
</dbReference>
<protein>
    <recommendedName>
        <fullName evidence="3">histidine kinase</fullName>
        <ecNumber evidence="3">2.7.13.3</ecNumber>
    </recommendedName>
</protein>
<evidence type="ECO:0000256" key="4">
    <source>
        <dbReference type="ARBA" id="ARBA00022475"/>
    </source>
</evidence>
<organism evidence="17 18">
    <name type="scientific">Paenibacillus arenilitoris</name>
    <dbReference type="NCBI Taxonomy" id="2772299"/>
    <lineage>
        <taxon>Bacteria</taxon>
        <taxon>Bacillati</taxon>
        <taxon>Bacillota</taxon>
        <taxon>Bacilli</taxon>
        <taxon>Bacillales</taxon>
        <taxon>Paenibacillaceae</taxon>
        <taxon>Paenibacillus</taxon>
    </lineage>
</organism>
<dbReference type="EC" id="2.7.13.3" evidence="3"/>
<dbReference type="PRINTS" id="PR00344">
    <property type="entry name" value="BCTRLSENSOR"/>
</dbReference>
<evidence type="ECO:0000256" key="12">
    <source>
        <dbReference type="ARBA" id="ARBA00023012"/>
    </source>
</evidence>
<sequence length="465" mass="53205">MRFWQKTYLCVLFVFLIAFDLGAYGLLKKSYELNEQLDISRGVSVYGSIEQSLSYILRVYTERTGSTNYETVIAGFAANYYKQDILLEVYQADRLIFSNAYQFAGDRPELHGDPYQSVYRKMNDELWLFIGGKMEFQHLKLVISRNSDYLQDYYVTLRQYFITLSVVISLILSAALIVLLFQLTAPFRRLNKGVKAIAAGAYDQRVKAGGNDEFGELAQDFNRMADAVSNHIETIKKASEDKEIFINNLTHELKTPITAIKGYSEFLNHANYNEEERKMAVRYIHEHIARLDVLSGKMMQLLYLKSEEVVLGPVPIENLFSYVANMERHRLEAKQMTIRMECSADKVNGDQELLQSLFINLVENSIKASSFGGEIQLRSYHYGEGVVLEVLDYGRGIPEKDIAKITEAFYVVDRSRSKELGGIGLGLSICNQIARLHHASLQIDSKENEYTRVSVYFTTPLQLED</sequence>
<evidence type="ECO:0000259" key="16">
    <source>
        <dbReference type="PROSITE" id="PS50885"/>
    </source>
</evidence>
<feature type="domain" description="Histidine kinase" evidence="15">
    <location>
        <begin position="248"/>
        <end position="461"/>
    </location>
</feature>
<keyword evidence="18" id="KW-1185">Reference proteome</keyword>
<evidence type="ECO:0000256" key="6">
    <source>
        <dbReference type="ARBA" id="ARBA00022679"/>
    </source>
</evidence>
<keyword evidence="11 14" id="KW-1133">Transmembrane helix</keyword>
<dbReference type="Gene3D" id="3.30.565.10">
    <property type="entry name" value="Histidine kinase-like ATPase, C-terminal domain"/>
    <property type="match status" value="1"/>
</dbReference>
<evidence type="ECO:0000256" key="9">
    <source>
        <dbReference type="ARBA" id="ARBA00022777"/>
    </source>
</evidence>
<evidence type="ECO:0000256" key="10">
    <source>
        <dbReference type="ARBA" id="ARBA00022840"/>
    </source>
</evidence>
<evidence type="ECO:0000313" key="18">
    <source>
        <dbReference type="Proteomes" id="UP000632125"/>
    </source>
</evidence>
<feature type="transmembrane region" description="Helical" evidence="14">
    <location>
        <begin position="160"/>
        <end position="181"/>
    </location>
</feature>
<comment type="catalytic activity">
    <reaction evidence="1">
        <text>ATP + protein L-histidine = ADP + protein N-phospho-L-histidine.</text>
        <dbReference type="EC" id="2.7.13.3"/>
    </reaction>
</comment>
<evidence type="ECO:0000256" key="2">
    <source>
        <dbReference type="ARBA" id="ARBA00004651"/>
    </source>
</evidence>
<comment type="subcellular location">
    <subcellularLocation>
        <location evidence="2">Cell membrane</location>
        <topology evidence="2">Multi-pass membrane protein</topology>
    </subcellularLocation>
</comment>
<dbReference type="InterPro" id="IPR036097">
    <property type="entry name" value="HisK_dim/P_sf"/>
</dbReference>
<evidence type="ECO:0000256" key="13">
    <source>
        <dbReference type="ARBA" id="ARBA00023136"/>
    </source>
</evidence>
<dbReference type="CDD" id="cd06225">
    <property type="entry name" value="HAMP"/>
    <property type="match status" value="1"/>
</dbReference>
<dbReference type="SMART" id="SM00387">
    <property type="entry name" value="HATPase_c"/>
    <property type="match status" value="1"/>
</dbReference>
<keyword evidence="8" id="KW-0547">Nucleotide-binding</keyword>
<dbReference type="SMART" id="SM00304">
    <property type="entry name" value="HAMP"/>
    <property type="match status" value="1"/>
</dbReference>
<reference evidence="17" key="1">
    <citation type="submission" date="2020-09" db="EMBL/GenBank/DDBJ databases">
        <title>A novel bacterium of genus Paenibacillus, isolated from South China Sea.</title>
        <authorList>
            <person name="Huang H."/>
            <person name="Mo K."/>
            <person name="Hu Y."/>
        </authorList>
    </citation>
    <scope>NUCLEOTIDE SEQUENCE</scope>
    <source>
        <strain evidence="17">IB182493</strain>
    </source>
</reference>
<evidence type="ECO:0000256" key="1">
    <source>
        <dbReference type="ARBA" id="ARBA00000085"/>
    </source>
</evidence>
<dbReference type="PROSITE" id="PS50109">
    <property type="entry name" value="HIS_KIN"/>
    <property type="match status" value="1"/>
</dbReference>
<dbReference type="InterPro" id="IPR050398">
    <property type="entry name" value="HssS/ArlS-like"/>
</dbReference>
<dbReference type="InterPro" id="IPR036890">
    <property type="entry name" value="HATPase_C_sf"/>
</dbReference>
<dbReference type="SUPFAM" id="SSF55874">
    <property type="entry name" value="ATPase domain of HSP90 chaperone/DNA topoisomerase II/histidine kinase"/>
    <property type="match status" value="1"/>
</dbReference>
<dbReference type="EMBL" id="JACXIY010000046">
    <property type="protein sequence ID" value="MBD2872382.1"/>
    <property type="molecule type" value="Genomic_DNA"/>
</dbReference>
<dbReference type="CDD" id="cd00082">
    <property type="entry name" value="HisKA"/>
    <property type="match status" value="1"/>
</dbReference>
<dbReference type="Pfam" id="PF00512">
    <property type="entry name" value="HisKA"/>
    <property type="match status" value="1"/>
</dbReference>
<evidence type="ECO:0000256" key="5">
    <source>
        <dbReference type="ARBA" id="ARBA00022553"/>
    </source>
</evidence>
<keyword evidence="13 14" id="KW-0472">Membrane</keyword>
<evidence type="ECO:0000256" key="8">
    <source>
        <dbReference type="ARBA" id="ARBA00022741"/>
    </source>
</evidence>
<dbReference type="Proteomes" id="UP000632125">
    <property type="component" value="Unassembled WGS sequence"/>
</dbReference>
<evidence type="ECO:0000256" key="7">
    <source>
        <dbReference type="ARBA" id="ARBA00022692"/>
    </source>
</evidence>
<evidence type="ECO:0000313" key="17">
    <source>
        <dbReference type="EMBL" id="MBD2872382.1"/>
    </source>
</evidence>
<feature type="domain" description="HAMP" evidence="16">
    <location>
        <begin position="181"/>
        <end position="233"/>
    </location>
</feature>
<dbReference type="GO" id="GO:0005524">
    <property type="term" value="F:ATP binding"/>
    <property type="evidence" value="ECO:0007669"/>
    <property type="project" value="UniProtKB-KW"/>
</dbReference>
<dbReference type="GO" id="GO:0005886">
    <property type="term" value="C:plasma membrane"/>
    <property type="evidence" value="ECO:0007669"/>
    <property type="project" value="UniProtKB-SubCell"/>
</dbReference>
<dbReference type="AlphaFoldDB" id="A0A927CRQ0"/>
<keyword evidence="7 14" id="KW-0812">Transmembrane</keyword>
<dbReference type="SMART" id="SM00388">
    <property type="entry name" value="HisKA"/>
    <property type="match status" value="1"/>
</dbReference>
<feature type="transmembrane region" description="Helical" evidence="14">
    <location>
        <begin position="7"/>
        <end position="27"/>
    </location>
</feature>
<dbReference type="RefSeq" id="WP_190867004.1">
    <property type="nucleotide sequence ID" value="NZ_JACXIY010000046.1"/>
</dbReference>
<keyword evidence="4" id="KW-1003">Cell membrane</keyword>
<keyword evidence="5" id="KW-0597">Phosphoprotein</keyword>
<evidence type="ECO:0000259" key="15">
    <source>
        <dbReference type="PROSITE" id="PS50109"/>
    </source>
</evidence>
<accession>A0A927CRQ0</accession>
<dbReference type="GO" id="GO:0000155">
    <property type="term" value="F:phosphorelay sensor kinase activity"/>
    <property type="evidence" value="ECO:0007669"/>
    <property type="project" value="InterPro"/>
</dbReference>
<dbReference type="InterPro" id="IPR003660">
    <property type="entry name" value="HAMP_dom"/>
</dbReference>
<dbReference type="SUPFAM" id="SSF47384">
    <property type="entry name" value="Homodimeric domain of signal transducing histidine kinase"/>
    <property type="match status" value="1"/>
</dbReference>
<keyword evidence="9 17" id="KW-0418">Kinase</keyword>
<dbReference type="SUPFAM" id="SSF158472">
    <property type="entry name" value="HAMP domain-like"/>
    <property type="match status" value="1"/>
</dbReference>
<dbReference type="PANTHER" id="PTHR45528">
    <property type="entry name" value="SENSOR HISTIDINE KINASE CPXA"/>
    <property type="match status" value="1"/>
</dbReference>
<proteinExistence type="predicted"/>
<evidence type="ECO:0000256" key="14">
    <source>
        <dbReference type="SAM" id="Phobius"/>
    </source>
</evidence>
<dbReference type="InterPro" id="IPR004358">
    <property type="entry name" value="Sig_transdc_His_kin-like_C"/>
</dbReference>
<dbReference type="Gene3D" id="1.10.287.130">
    <property type="match status" value="1"/>
</dbReference>
<keyword evidence="6" id="KW-0808">Transferase</keyword>
<dbReference type="PROSITE" id="PS50885">
    <property type="entry name" value="HAMP"/>
    <property type="match status" value="1"/>
</dbReference>
<dbReference type="InterPro" id="IPR003594">
    <property type="entry name" value="HATPase_dom"/>
</dbReference>
<dbReference type="Pfam" id="PF02518">
    <property type="entry name" value="HATPase_c"/>
    <property type="match status" value="1"/>
</dbReference>
<keyword evidence="10" id="KW-0067">ATP-binding</keyword>
<dbReference type="InterPro" id="IPR005467">
    <property type="entry name" value="His_kinase_dom"/>
</dbReference>
<keyword evidence="12" id="KW-0902">Two-component regulatory system</keyword>
<dbReference type="InterPro" id="IPR003661">
    <property type="entry name" value="HisK_dim/P_dom"/>
</dbReference>
<name>A0A927CRQ0_9BACL</name>
<comment type="caution">
    <text evidence="17">The sequence shown here is derived from an EMBL/GenBank/DDBJ whole genome shotgun (WGS) entry which is preliminary data.</text>
</comment>
<evidence type="ECO:0000256" key="11">
    <source>
        <dbReference type="ARBA" id="ARBA00022989"/>
    </source>
</evidence>
<gene>
    <name evidence="17" type="ORF">IDH41_27750</name>
</gene>
<dbReference type="PANTHER" id="PTHR45528:SF1">
    <property type="entry name" value="SENSOR HISTIDINE KINASE CPXA"/>
    <property type="match status" value="1"/>
</dbReference>
<evidence type="ECO:0000256" key="3">
    <source>
        <dbReference type="ARBA" id="ARBA00012438"/>
    </source>
</evidence>